<accession>A0ABU8QKA2</accession>
<name>A0ABU8QKA2_9RHOB</name>
<gene>
    <name evidence="1" type="ORF">WG622_16025</name>
</gene>
<keyword evidence="2" id="KW-1185">Reference proteome</keyword>
<reference evidence="1 2" key="1">
    <citation type="submission" date="2024-03" db="EMBL/GenBank/DDBJ databases">
        <title>Cognatishimia coralii sp. nov., a marine bacterium isolated from coral surrounding seawater.</title>
        <authorList>
            <person name="Liu X."/>
            <person name="Liu S."/>
            <person name="Sun H."/>
            <person name="Zhang Y."/>
        </authorList>
    </citation>
    <scope>NUCLEOTIDE SEQUENCE [LARGE SCALE GENOMIC DNA]</scope>
    <source>
        <strain evidence="1 2">D5M38</strain>
    </source>
</reference>
<dbReference type="SUPFAM" id="SSF55718">
    <property type="entry name" value="SCP-like"/>
    <property type="match status" value="1"/>
</dbReference>
<organism evidence="1 2">
    <name type="scientific">Cognatishimia coralii</name>
    <dbReference type="NCBI Taxonomy" id="3083254"/>
    <lineage>
        <taxon>Bacteria</taxon>
        <taxon>Pseudomonadati</taxon>
        <taxon>Pseudomonadota</taxon>
        <taxon>Alphaproteobacteria</taxon>
        <taxon>Rhodobacterales</taxon>
        <taxon>Paracoccaceae</taxon>
        <taxon>Cognatishimia</taxon>
    </lineage>
</organism>
<dbReference type="Proteomes" id="UP001368270">
    <property type="component" value="Unassembled WGS sequence"/>
</dbReference>
<protein>
    <recommendedName>
        <fullName evidence="3">SCP2 domain-containing protein</fullName>
    </recommendedName>
</protein>
<comment type="caution">
    <text evidence="1">The sequence shown here is derived from an EMBL/GenBank/DDBJ whole genome shotgun (WGS) entry which is preliminary data.</text>
</comment>
<sequence>MQTSEWAGQFASASDVDPVVSAHGRGFTCSYLLDMGSSRALVEMVDGRVHRITPDPGPLESYDFALRACAATWRDMAQTVPAPGCQGIFAASATRDMRIEGDIAVLMRNLGGITRQIELLRQVGLPQ</sequence>
<dbReference type="Gene3D" id="3.30.1050.10">
    <property type="entry name" value="SCP2 sterol-binding domain"/>
    <property type="match status" value="1"/>
</dbReference>
<evidence type="ECO:0000313" key="2">
    <source>
        <dbReference type="Proteomes" id="UP001368270"/>
    </source>
</evidence>
<evidence type="ECO:0000313" key="1">
    <source>
        <dbReference type="EMBL" id="MEJ5219766.1"/>
    </source>
</evidence>
<dbReference type="EMBL" id="JBBGAZ010000012">
    <property type="protein sequence ID" value="MEJ5219766.1"/>
    <property type="molecule type" value="Genomic_DNA"/>
</dbReference>
<evidence type="ECO:0008006" key="3">
    <source>
        <dbReference type="Google" id="ProtNLM"/>
    </source>
</evidence>
<dbReference type="InterPro" id="IPR036527">
    <property type="entry name" value="SCP2_sterol-bd_dom_sf"/>
</dbReference>
<dbReference type="RefSeq" id="WP_274576819.1">
    <property type="nucleotide sequence ID" value="NZ_JBBGAZ010000012.1"/>
</dbReference>
<proteinExistence type="predicted"/>